<evidence type="ECO:0000313" key="3">
    <source>
        <dbReference type="EMBL" id="OAJ55365.1"/>
    </source>
</evidence>
<evidence type="ECO:0000313" key="5">
    <source>
        <dbReference type="Proteomes" id="UP000077961"/>
    </source>
</evidence>
<dbReference type="OrthoDB" id="9133496at2"/>
<dbReference type="Proteomes" id="UP000077961">
    <property type="component" value="Unassembled WGS sequence"/>
</dbReference>
<gene>
    <name evidence="3" type="ORF">A6V36_35215</name>
    <name evidence="4" type="ORF">A6V37_25550</name>
</gene>
<feature type="signal peptide" evidence="2">
    <location>
        <begin position="1"/>
        <end position="20"/>
    </location>
</feature>
<dbReference type="Pfam" id="PF13663">
    <property type="entry name" value="DUF4148"/>
    <property type="match status" value="1"/>
</dbReference>
<evidence type="ECO:0000313" key="4">
    <source>
        <dbReference type="EMBL" id="OAJ61376.1"/>
    </source>
</evidence>
<dbReference type="Proteomes" id="UP000078116">
    <property type="component" value="Unassembled WGS sequence"/>
</dbReference>
<dbReference type="InterPro" id="IPR025421">
    <property type="entry name" value="DUF4148"/>
</dbReference>
<dbReference type="RefSeq" id="WP_064270228.1">
    <property type="nucleotide sequence ID" value="NZ_LXJZ01000194.1"/>
</dbReference>
<protein>
    <recommendedName>
        <fullName evidence="7">DUF4148 domain-containing protein</fullName>
    </recommendedName>
</protein>
<keyword evidence="5" id="KW-1185">Reference proteome</keyword>
<feature type="chain" id="PRO_5008393707" description="DUF4148 domain-containing protein" evidence="2">
    <location>
        <begin position="21"/>
        <end position="87"/>
    </location>
</feature>
<feature type="compositionally biased region" description="Low complexity" evidence="1">
    <location>
        <begin position="23"/>
        <end position="37"/>
    </location>
</feature>
<organism evidence="4 6">
    <name type="scientific">Paraburkholderia ginsengiterrae</name>
    <dbReference type="NCBI Taxonomy" id="1462993"/>
    <lineage>
        <taxon>Bacteria</taxon>
        <taxon>Pseudomonadati</taxon>
        <taxon>Pseudomonadota</taxon>
        <taxon>Betaproteobacteria</taxon>
        <taxon>Burkholderiales</taxon>
        <taxon>Burkholderiaceae</taxon>
        <taxon>Paraburkholderia</taxon>
    </lineage>
</organism>
<dbReference type="EMBL" id="LXJZ01000194">
    <property type="protein sequence ID" value="OAJ55365.1"/>
    <property type="molecule type" value="Genomic_DNA"/>
</dbReference>
<comment type="caution">
    <text evidence="4">The sequence shown here is derived from an EMBL/GenBank/DDBJ whole genome shotgun (WGS) entry which is preliminary data.</text>
</comment>
<evidence type="ECO:0000313" key="6">
    <source>
        <dbReference type="Proteomes" id="UP000078116"/>
    </source>
</evidence>
<accession>A0A1A9N8V4</accession>
<sequence length="87" mass="9318">MKHYLITVLIAGSASISVFAQTPAPAQPANNGAQIAQTGSPAQNGEWTSPQDQPAMEKTRTQVRQELMLAERDGQLATLNSTVFAHQ</sequence>
<name>A0A1A9N8V4_9BURK</name>
<feature type="region of interest" description="Disordered" evidence="1">
    <location>
        <begin position="23"/>
        <end position="60"/>
    </location>
</feature>
<dbReference type="AlphaFoldDB" id="A0A1A9N8V4"/>
<keyword evidence="2" id="KW-0732">Signal</keyword>
<feature type="compositionally biased region" description="Polar residues" evidence="1">
    <location>
        <begin position="38"/>
        <end position="52"/>
    </location>
</feature>
<reference evidence="5 6" key="1">
    <citation type="submission" date="2016-04" db="EMBL/GenBank/DDBJ databases">
        <title>Reclassification of Paraburkholderia panaciterrae (Farh et al. 2015) Dobritsa &amp; Samadpour 2016 as a later homotypic synonym of Paraburkholderia ginsengiterrae (Farh et al. 2015) Dobritsa &amp; Samadpour 2016.</title>
        <authorList>
            <person name="Dobritsa A.P."/>
            <person name="Kutumbaka K."/>
            <person name="Samadpour M."/>
        </authorList>
    </citation>
    <scope>NUCLEOTIDE SEQUENCE [LARGE SCALE GENOMIC DNA]</scope>
    <source>
        <strain evidence="4 6">DCY85</strain>
        <strain evidence="3 5">DCY85-1</strain>
    </source>
</reference>
<evidence type="ECO:0000256" key="2">
    <source>
        <dbReference type="SAM" id="SignalP"/>
    </source>
</evidence>
<evidence type="ECO:0008006" key="7">
    <source>
        <dbReference type="Google" id="ProtNLM"/>
    </source>
</evidence>
<proteinExistence type="predicted"/>
<evidence type="ECO:0000256" key="1">
    <source>
        <dbReference type="SAM" id="MobiDB-lite"/>
    </source>
</evidence>
<dbReference type="EMBL" id="LXKA01000220">
    <property type="protein sequence ID" value="OAJ61376.1"/>
    <property type="molecule type" value="Genomic_DNA"/>
</dbReference>